<dbReference type="GeneID" id="106062944"/>
<gene>
    <name evidence="8" type="primary">LOC106062944</name>
</gene>
<dbReference type="Gene3D" id="2.60.120.40">
    <property type="match status" value="1"/>
</dbReference>
<keyword evidence="5" id="KW-1133">Transmembrane helix</keyword>
<proteinExistence type="inferred from homology"/>
<feature type="transmembrane region" description="Helical" evidence="5">
    <location>
        <begin position="23"/>
        <end position="48"/>
    </location>
</feature>
<comment type="similarity">
    <text evidence="2">Belongs to the tumor necrosis factor family.</text>
</comment>
<keyword evidence="4 5" id="KW-0472">Membrane</keyword>
<dbReference type="OrthoDB" id="6152797at2759"/>
<dbReference type="PANTHER" id="PTHR11471">
    <property type="entry name" value="TUMOR NECROSIS FACTOR FAMILY MEMBER"/>
    <property type="match status" value="1"/>
</dbReference>
<dbReference type="GO" id="GO:0005164">
    <property type="term" value="F:tumor necrosis factor receptor binding"/>
    <property type="evidence" value="ECO:0007669"/>
    <property type="project" value="InterPro"/>
</dbReference>
<evidence type="ECO:0000313" key="8">
    <source>
        <dbReference type="RefSeq" id="XP_055872972.1"/>
    </source>
</evidence>
<reference evidence="8" key="1">
    <citation type="submission" date="2025-08" db="UniProtKB">
        <authorList>
            <consortium name="RefSeq"/>
        </authorList>
    </citation>
    <scope>IDENTIFICATION</scope>
</reference>
<comment type="subcellular location">
    <subcellularLocation>
        <location evidence="1">Membrane</location>
    </subcellularLocation>
</comment>
<dbReference type="InterPro" id="IPR008983">
    <property type="entry name" value="Tumour_necrosis_fac-like_dom"/>
</dbReference>
<feature type="domain" description="THD" evidence="6">
    <location>
        <begin position="106"/>
        <end position="259"/>
    </location>
</feature>
<evidence type="ECO:0000256" key="2">
    <source>
        <dbReference type="ARBA" id="ARBA00008670"/>
    </source>
</evidence>
<accession>A0A9W2ZDC9</accession>
<dbReference type="GO" id="GO:0006955">
    <property type="term" value="P:immune response"/>
    <property type="evidence" value="ECO:0007669"/>
    <property type="project" value="InterPro"/>
</dbReference>
<evidence type="ECO:0000256" key="5">
    <source>
        <dbReference type="SAM" id="Phobius"/>
    </source>
</evidence>
<sequence length="262" mass="29015">MSVPTNEYRRVAQDLDSSRLHKVLVIIHLTASLIAVVFSVSAFIVAMVSMSNNKEYKEDVNIEQMKNEIQLTSSEIKKLIDRVEKERVNKQKNVSVPSGKSLSVLPNAHIGFKLSEGKSGRPEFNNHHPEKLRLDEQSAGSYHNGLHVSVGGIKILSTGLYYVYSSITYKLTDVSCLDLTFQTWFHYVQKTSTGEYPTNGVLLRTVHTCSDQQLSGSGESKFIGGVFYLEEGDIISALCSGLNLVMGGNDRSFIGLFMLSEG</sequence>
<dbReference type="InterPro" id="IPR006052">
    <property type="entry name" value="TNF_dom"/>
</dbReference>
<dbReference type="GO" id="GO:0005615">
    <property type="term" value="C:extracellular space"/>
    <property type="evidence" value="ECO:0007669"/>
    <property type="project" value="UniProtKB-KW"/>
</dbReference>
<evidence type="ECO:0000313" key="7">
    <source>
        <dbReference type="Proteomes" id="UP001165740"/>
    </source>
</evidence>
<keyword evidence="3" id="KW-0202">Cytokine</keyword>
<dbReference type="SUPFAM" id="SSF49842">
    <property type="entry name" value="TNF-like"/>
    <property type="match status" value="1"/>
</dbReference>
<dbReference type="Proteomes" id="UP001165740">
    <property type="component" value="Chromosome 18"/>
</dbReference>
<dbReference type="GO" id="GO:0005125">
    <property type="term" value="F:cytokine activity"/>
    <property type="evidence" value="ECO:0007669"/>
    <property type="project" value="UniProtKB-KW"/>
</dbReference>
<keyword evidence="7" id="KW-1185">Reference proteome</keyword>
<protein>
    <submittedName>
        <fullName evidence="8">Uncharacterized protein LOC106062944 isoform X1</fullName>
    </submittedName>
</protein>
<dbReference type="AlphaFoldDB" id="A0A9W2ZDC9"/>
<dbReference type="RefSeq" id="XP_055872972.1">
    <property type="nucleotide sequence ID" value="XM_056016997.1"/>
</dbReference>
<evidence type="ECO:0000256" key="1">
    <source>
        <dbReference type="ARBA" id="ARBA00004370"/>
    </source>
</evidence>
<dbReference type="Pfam" id="PF00229">
    <property type="entry name" value="TNF"/>
    <property type="match status" value="1"/>
</dbReference>
<keyword evidence="5" id="KW-0812">Transmembrane</keyword>
<evidence type="ECO:0000256" key="4">
    <source>
        <dbReference type="ARBA" id="ARBA00023136"/>
    </source>
</evidence>
<name>A0A9W2ZDC9_BIOGL</name>
<organism evidence="7 8">
    <name type="scientific">Biomphalaria glabrata</name>
    <name type="common">Bloodfluke planorb</name>
    <name type="synonym">Freshwater snail</name>
    <dbReference type="NCBI Taxonomy" id="6526"/>
    <lineage>
        <taxon>Eukaryota</taxon>
        <taxon>Metazoa</taxon>
        <taxon>Spiralia</taxon>
        <taxon>Lophotrochozoa</taxon>
        <taxon>Mollusca</taxon>
        <taxon>Gastropoda</taxon>
        <taxon>Heterobranchia</taxon>
        <taxon>Euthyneura</taxon>
        <taxon>Panpulmonata</taxon>
        <taxon>Hygrophila</taxon>
        <taxon>Lymnaeoidea</taxon>
        <taxon>Planorbidae</taxon>
        <taxon>Biomphalaria</taxon>
    </lineage>
</organism>
<evidence type="ECO:0000259" key="6">
    <source>
        <dbReference type="PROSITE" id="PS50049"/>
    </source>
</evidence>
<dbReference type="GO" id="GO:0016020">
    <property type="term" value="C:membrane"/>
    <property type="evidence" value="ECO:0007669"/>
    <property type="project" value="UniProtKB-SubCell"/>
</dbReference>
<dbReference type="PROSITE" id="PS50049">
    <property type="entry name" value="THD_2"/>
    <property type="match status" value="1"/>
</dbReference>
<dbReference type="SMART" id="SM00207">
    <property type="entry name" value="TNF"/>
    <property type="match status" value="1"/>
</dbReference>
<evidence type="ECO:0000256" key="3">
    <source>
        <dbReference type="ARBA" id="ARBA00022514"/>
    </source>
</evidence>
<dbReference type="PANTHER" id="PTHR11471:SF13">
    <property type="entry name" value="TNF FAMILY PROFILE DOMAIN-CONTAINING PROTEIN"/>
    <property type="match status" value="1"/>
</dbReference>